<dbReference type="InterPro" id="IPR035437">
    <property type="entry name" value="SNase_OB-fold_sf"/>
</dbReference>
<dbReference type="InterPro" id="IPR016071">
    <property type="entry name" value="Staphylococal_nuclease_OB-fold"/>
</dbReference>
<protein>
    <recommendedName>
        <fullName evidence="6">TNase-like domain-containing protein</fullName>
    </recommendedName>
</protein>
<feature type="transmembrane region" description="Helical" evidence="5">
    <location>
        <begin position="6"/>
        <end position="27"/>
    </location>
</feature>
<dbReference type="SUPFAM" id="SSF50199">
    <property type="entry name" value="Staphylococcal nuclease"/>
    <property type="match status" value="1"/>
</dbReference>
<evidence type="ECO:0000256" key="2">
    <source>
        <dbReference type="ARBA" id="ARBA00022759"/>
    </source>
</evidence>
<keyword evidence="8" id="KW-1185">Reference proteome</keyword>
<keyword evidence="5" id="KW-0472">Membrane</keyword>
<dbReference type="Proteomes" id="UP000680670">
    <property type="component" value="Unassembled WGS sequence"/>
</dbReference>
<feature type="region of interest" description="Disordered" evidence="4">
    <location>
        <begin position="349"/>
        <end position="433"/>
    </location>
</feature>
<sequence>MFVNLLLIMTFLGSGMAFLAFIVLSIIRGLFKKGPNFKFISLVTGVPALVLFIFTIVLLTYDEPEEAVSTAPEKQTETELVEEEKTFTPKLKIASEVIDNQVEIAGETNLPDKTALLVTLKNNKDKNIEKTTSVKDGKFSLDAIPIEELKSGKQKFELSLSDDQPDSVIEIIGVDGRLLTGELIDDEKQLIVTAKMDVPSERSPPSDVKGEKVKVTHAVDGDTIVVDLDGKEEKVRMILVDTPETKHPQMGVQPFGPEAVEFTAKTLEGKTVTLEFGTQERDKSGKLLAYVWIEDKLFNNMLLEKGFARVDVSPSNTKYLEEFEATQDKAKKKGIGVWSIKNYVQDDGFKKPKKEKEKSVAVAPKKETSQPPLKKAEPKPEPQPEKQAAPSEPKEEAKPAPQPKPEPEPEPAQDQSACDIKGSKTGIYHVPGSTYYDRTTNVVQWFCSEQEAINAGYRAPER</sequence>
<keyword evidence="5" id="KW-1133">Transmembrane helix</keyword>
<dbReference type="PROSITE" id="PS01123">
    <property type="entry name" value="TNASE_1"/>
    <property type="match status" value="1"/>
</dbReference>
<evidence type="ECO:0000259" key="6">
    <source>
        <dbReference type="PROSITE" id="PS50830"/>
    </source>
</evidence>
<keyword evidence="5" id="KW-0812">Transmembrane</keyword>
<accession>A0ABQ4KW64</accession>
<organism evidence="7 8">
    <name type="scientific">Siminovitchia terrae</name>
    <name type="common">Bacillus terrae</name>
    <dbReference type="NCBI Taxonomy" id="1914933"/>
    <lineage>
        <taxon>Bacteria</taxon>
        <taxon>Bacillati</taxon>
        <taxon>Bacillota</taxon>
        <taxon>Bacilli</taxon>
        <taxon>Bacillales</taxon>
        <taxon>Bacillaceae</taxon>
        <taxon>Siminovitchia</taxon>
    </lineage>
</organism>
<keyword evidence="3" id="KW-0378">Hydrolase</keyword>
<name>A0ABQ4KW64_SIMTE</name>
<dbReference type="RefSeq" id="WP_244862072.1">
    <property type="nucleotide sequence ID" value="NZ_BORJ01000005.1"/>
</dbReference>
<dbReference type="Gene3D" id="2.40.50.90">
    <property type="match status" value="1"/>
</dbReference>
<feature type="domain" description="TNase-like" evidence="6">
    <location>
        <begin position="209"/>
        <end position="340"/>
    </location>
</feature>
<dbReference type="Pfam" id="PF00565">
    <property type="entry name" value="SNase"/>
    <property type="match status" value="1"/>
</dbReference>
<comment type="caution">
    <text evidence="7">The sequence shown here is derived from an EMBL/GenBank/DDBJ whole genome shotgun (WGS) entry which is preliminary data.</text>
</comment>
<evidence type="ECO:0000256" key="5">
    <source>
        <dbReference type="SAM" id="Phobius"/>
    </source>
</evidence>
<evidence type="ECO:0000313" key="7">
    <source>
        <dbReference type="EMBL" id="GIN96272.1"/>
    </source>
</evidence>
<dbReference type="EMBL" id="BORJ01000005">
    <property type="protein sequence ID" value="GIN96272.1"/>
    <property type="molecule type" value="Genomic_DNA"/>
</dbReference>
<keyword evidence="1" id="KW-0540">Nuclease</keyword>
<dbReference type="PANTHER" id="PTHR12302:SF3">
    <property type="entry name" value="SERINE_THREONINE-PROTEIN KINASE 31"/>
    <property type="match status" value="1"/>
</dbReference>
<evidence type="ECO:0000256" key="1">
    <source>
        <dbReference type="ARBA" id="ARBA00022722"/>
    </source>
</evidence>
<evidence type="ECO:0000313" key="8">
    <source>
        <dbReference type="Proteomes" id="UP000680670"/>
    </source>
</evidence>
<keyword evidence="2" id="KW-0255">Endonuclease</keyword>
<gene>
    <name evidence="7" type="ORF">J6TS1_21420</name>
</gene>
<dbReference type="PROSITE" id="PS50830">
    <property type="entry name" value="TNASE_3"/>
    <property type="match status" value="1"/>
</dbReference>
<proteinExistence type="predicted"/>
<dbReference type="SMART" id="SM00318">
    <property type="entry name" value="SNc"/>
    <property type="match status" value="1"/>
</dbReference>
<evidence type="ECO:0000256" key="4">
    <source>
        <dbReference type="SAM" id="MobiDB-lite"/>
    </source>
</evidence>
<feature type="transmembrane region" description="Helical" evidence="5">
    <location>
        <begin position="39"/>
        <end position="61"/>
    </location>
</feature>
<reference evidence="7 8" key="1">
    <citation type="submission" date="2021-03" db="EMBL/GenBank/DDBJ databases">
        <title>Antimicrobial resistance genes in bacteria isolated from Japanese honey, and their potential for conferring macrolide and lincosamide resistance in the American foulbrood pathogen Paenibacillus larvae.</title>
        <authorList>
            <person name="Okamoto M."/>
            <person name="Kumagai M."/>
            <person name="Kanamori H."/>
            <person name="Takamatsu D."/>
        </authorList>
    </citation>
    <scope>NUCLEOTIDE SEQUENCE [LARGE SCALE GENOMIC DNA]</scope>
    <source>
        <strain evidence="7 8">J6TS1</strain>
    </source>
</reference>
<dbReference type="InterPro" id="IPR002071">
    <property type="entry name" value="Thermonucl_AS"/>
</dbReference>
<evidence type="ECO:0000256" key="3">
    <source>
        <dbReference type="ARBA" id="ARBA00022801"/>
    </source>
</evidence>
<feature type="compositionally biased region" description="Basic and acidic residues" evidence="4">
    <location>
        <begin position="349"/>
        <end position="384"/>
    </location>
</feature>
<dbReference type="PANTHER" id="PTHR12302">
    <property type="entry name" value="EBNA2 BINDING PROTEIN P100"/>
    <property type="match status" value="1"/>
</dbReference>
<dbReference type="CDD" id="cd00175">
    <property type="entry name" value="SNc"/>
    <property type="match status" value="1"/>
</dbReference>